<feature type="region of interest" description="Disordered" evidence="1">
    <location>
        <begin position="73"/>
        <end position="322"/>
    </location>
</feature>
<dbReference type="InParanoid" id="E3NR86"/>
<dbReference type="EMBL" id="DS269670">
    <property type="protein sequence ID" value="EFO87305.1"/>
    <property type="molecule type" value="Genomic_DNA"/>
</dbReference>
<keyword evidence="3" id="KW-1185">Reference proteome</keyword>
<feature type="compositionally biased region" description="Acidic residues" evidence="1">
    <location>
        <begin position="118"/>
        <end position="140"/>
    </location>
</feature>
<dbReference type="STRING" id="31234.E3NR86"/>
<dbReference type="FunCoup" id="E3NR86">
    <property type="interactions" value="1678"/>
</dbReference>
<protein>
    <submittedName>
        <fullName evidence="2">Uncharacterized protein</fullName>
    </submittedName>
</protein>
<proteinExistence type="predicted"/>
<evidence type="ECO:0000313" key="2">
    <source>
        <dbReference type="EMBL" id="EFO87305.1"/>
    </source>
</evidence>
<feature type="region of interest" description="Disordered" evidence="1">
    <location>
        <begin position="373"/>
        <end position="393"/>
    </location>
</feature>
<dbReference type="Proteomes" id="UP000008281">
    <property type="component" value="Unassembled WGS sequence"/>
</dbReference>
<reference evidence="2" key="1">
    <citation type="submission" date="2007-07" db="EMBL/GenBank/DDBJ databases">
        <title>PCAP assembly of the Caenorhabditis remanei genome.</title>
        <authorList>
            <consortium name="The Caenorhabditis remanei Sequencing Consortium"/>
            <person name="Wilson R.K."/>
        </authorList>
    </citation>
    <scope>NUCLEOTIDE SEQUENCE [LARGE SCALE GENOMIC DNA]</scope>
    <source>
        <strain evidence="2">PB4641</strain>
    </source>
</reference>
<evidence type="ECO:0000256" key="1">
    <source>
        <dbReference type="SAM" id="MobiDB-lite"/>
    </source>
</evidence>
<evidence type="ECO:0000313" key="3">
    <source>
        <dbReference type="Proteomes" id="UP000008281"/>
    </source>
</evidence>
<dbReference type="AlphaFoldDB" id="E3NR86"/>
<accession>E3NR86</accession>
<gene>
    <name evidence="2" type="ORF">CRE_17688</name>
</gene>
<organism evidence="3">
    <name type="scientific">Caenorhabditis remanei</name>
    <name type="common">Caenorhabditis vulgaris</name>
    <dbReference type="NCBI Taxonomy" id="31234"/>
    <lineage>
        <taxon>Eukaryota</taxon>
        <taxon>Metazoa</taxon>
        <taxon>Ecdysozoa</taxon>
        <taxon>Nematoda</taxon>
        <taxon>Chromadorea</taxon>
        <taxon>Rhabditida</taxon>
        <taxon>Rhabditina</taxon>
        <taxon>Rhabditomorpha</taxon>
        <taxon>Rhabditoidea</taxon>
        <taxon>Rhabditidae</taxon>
        <taxon>Peloderinae</taxon>
        <taxon>Caenorhabditis</taxon>
    </lineage>
</organism>
<name>E3NR86_CAERE</name>
<feature type="compositionally biased region" description="Low complexity" evidence="1">
    <location>
        <begin position="264"/>
        <end position="281"/>
    </location>
</feature>
<feature type="compositionally biased region" description="Low complexity" evidence="1">
    <location>
        <begin position="13"/>
        <end position="42"/>
    </location>
</feature>
<dbReference type="eggNOG" id="ENOG502SRA9">
    <property type="taxonomic scope" value="Eukaryota"/>
</dbReference>
<feature type="region of interest" description="Disordered" evidence="1">
    <location>
        <begin position="1"/>
        <end position="56"/>
    </location>
</feature>
<dbReference type="HOGENOM" id="CLU_590859_0_0_1"/>
<sequence>MDSLDTANDPFDTTTRATPVPTTSESPTTSTTLPLHILPTSSFHSSGSHPDAQPATNLFRYPDQVKIPFFGAKTEEDSGDTTVHPMRPTTPEPFRSEEIQNLEEVEKEDGNMTLAEDLASDSDDVNPSDSETESELEENGEIEKSEFDGDEEIDEITASTTPRGIEQNEDYVEETFSQEKSSEASNLKIPESFGIGKEPGPPMDLSPGSNVFGSPPGSQKPRAKAFGTLPSSSGPTESEFGEFGSPPGSSVPKLGAFGSDDIFGSPPGSGSSGPQGPSGLPLEEKIIDSDSAPSFGIGRSPPGFSQPIGPTLPPAAQPQKPGVKFPTLVEQVESFFNEDGSSVEDTGASSALGSFASAEQVANVPVSQNIQVLDDPKPVTRPPIHMPTSRNPVGIFGTKLKTINERAYKPPMFPSALSSETVKMTQLGNPYQQRTTVLPIGPHGLAEPVISVDTELPAWGVEK</sequence>